<feature type="domain" description="PH" evidence="9">
    <location>
        <begin position="524"/>
        <end position="643"/>
    </location>
</feature>
<dbReference type="PROSITE" id="PS50003">
    <property type="entry name" value="PH_DOMAIN"/>
    <property type="match status" value="1"/>
</dbReference>
<dbReference type="SMART" id="SM00036">
    <property type="entry name" value="CNH"/>
    <property type="match status" value="1"/>
</dbReference>
<dbReference type="SMART" id="SM00233">
    <property type="entry name" value="PH"/>
    <property type="match status" value="1"/>
</dbReference>
<dbReference type="SUPFAM" id="SSF50729">
    <property type="entry name" value="PH domain-like"/>
    <property type="match status" value="1"/>
</dbReference>
<dbReference type="InterPro" id="IPR046349">
    <property type="entry name" value="C1-like_sf"/>
</dbReference>
<gene>
    <name evidence="13" type="primary">gek_0</name>
    <name evidence="13" type="ORF">FJT64_021911</name>
</gene>
<dbReference type="SUPFAM" id="SSF57889">
    <property type="entry name" value="Cysteine-rich domain"/>
    <property type="match status" value="1"/>
</dbReference>
<name>A0A6A4WVV7_AMPAM</name>
<dbReference type="GO" id="GO:0005856">
    <property type="term" value="C:cytoskeleton"/>
    <property type="evidence" value="ECO:0007669"/>
    <property type="project" value="TreeGrafter"/>
</dbReference>
<dbReference type="SMART" id="SM00109">
    <property type="entry name" value="C1"/>
    <property type="match status" value="1"/>
</dbReference>
<feature type="region of interest" description="Disordered" evidence="8">
    <location>
        <begin position="1"/>
        <end position="38"/>
    </location>
</feature>
<evidence type="ECO:0000256" key="8">
    <source>
        <dbReference type="SAM" id="MobiDB-lite"/>
    </source>
</evidence>
<evidence type="ECO:0000259" key="10">
    <source>
        <dbReference type="PROSITE" id="PS50081"/>
    </source>
</evidence>
<dbReference type="PROSITE" id="PS50108">
    <property type="entry name" value="CRIB"/>
    <property type="match status" value="1"/>
</dbReference>
<comment type="caution">
    <text evidence="13">The sequence shown here is derived from an EMBL/GenBank/DDBJ whole genome shotgun (WGS) entry which is preliminary data.</text>
</comment>
<evidence type="ECO:0000256" key="7">
    <source>
        <dbReference type="SAM" id="Coils"/>
    </source>
</evidence>
<dbReference type="AlphaFoldDB" id="A0A6A4WVV7"/>
<feature type="region of interest" description="Disordered" evidence="8">
    <location>
        <begin position="990"/>
        <end position="1030"/>
    </location>
</feature>
<dbReference type="GO" id="GO:0046872">
    <property type="term" value="F:metal ion binding"/>
    <property type="evidence" value="ECO:0007669"/>
    <property type="project" value="UniProtKB-KW"/>
</dbReference>
<dbReference type="FunFam" id="2.30.29.30:FF:000032">
    <property type="entry name" value="Non-specific serine/threonine protein kinase"/>
    <property type="match status" value="1"/>
</dbReference>
<dbReference type="PANTHER" id="PTHR22988:SF66">
    <property type="entry name" value="SERINE_THREONINE-PROTEIN KINASE GENGHIS KHAN"/>
    <property type="match status" value="1"/>
</dbReference>
<feature type="coiled-coil region" evidence="7">
    <location>
        <begin position="209"/>
        <end position="246"/>
    </location>
</feature>
<feature type="compositionally biased region" description="Basic and acidic residues" evidence="8">
    <location>
        <begin position="56"/>
        <end position="92"/>
    </location>
</feature>
<dbReference type="GO" id="GO:0004674">
    <property type="term" value="F:protein serine/threonine kinase activity"/>
    <property type="evidence" value="ECO:0007669"/>
    <property type="project" value="UniProtKB-EC"/>
</dbReference>
<dbReference type="Pfam" id="PF25346">
    <property type="entry name" value="PH_MRCK"/>
    <property type="match status" value="1"/>
</dbReference>
<dbReference type="Gene3D" id="2.30.29.30">
    <property type="entry name" value="Pleckstrin-homology domain (PH domain)/Phosphotyrosine-binding domain (PTB)"/>
    <property type="match status" value="1"/>
</dbReference>
<feature type="region of interest" description="Disordered" evidence="8">
    <location>
        <begin position="167"/>
        <end position="188"/>
    </location>
</feature>
<dbReference type="PROSITE" id="PS50081">
    <property type="entry name" value="ZF_DAG_PE_2"/>
    <property type="match status" value="1"/>
</dbReference>
<sequence>MSEYAEVSDKLSELRAQKQKLSRQVRDKEEEVETSMQKLDALRQDIRRGEKLRRELEARCEQAEQESARERRQRQRAEETGRATAEELELLRQRSSGPAPAATDSSAELQRLKAELERAEVDSREALLQHQSRTAKEVARLTEQVSESRAERDTLLQELSSLKERQEQLSSLKERQEQVRHDAVSEKDEALADLRRRHDHEKLILQDENQKLIMDIDRLSETLSRLQAEKRQRDDELDELRAKKESVSQWESQISEIISWVGEEKDARGYLQALASKMTEELEMLKVSGGSAPATEKNWRNRRSQKLDKMELLTLQSSLQSEIQAKQSISGELSHCRAELIASQKAVGEYRQTVDQLTLENRRKDEQLRELQQRLATGEGFLDRSPSQMSFLDQFLKEPPLRRAAGGSGSVASEEAEADDSRVPSIASSKSEYSIDQSVAPAVQPPQLTPKYKFHQFRVRTFSSPLKCNHCTSLMVGLTRQGVVCEVCGFSCHIGCKEKVPAICPVPADQTKRPLGIDPTRGVGTAYEGYVKVPKPGGVKKGWMRQFVVVCDFKLFLYDISPDKSALPSVFVSQVLDMRDENFEVTPVKDNDVIHANKRDLACIFRITTSLMDPPGLRNHTLMLAETETEKTKWVVALNELHRILRRNKLPERAVFRARQLLEPALTLIKSAMSAAIIDPDRLVVGTDEALYCVDLDREEIARVGDTKKIWQVEYLGDEQLMVVLAGKQRQLRLVPVRALDADEVEWTKVSDTKGCITFATGLLKPDAGRQAASYCLCVAVKRQVIIYEINRNKGRHRRLREILLPAQPQSVDVLGEGRLAVGFPSGFTIYSLTGDAHPQSLVHPDSQTLEFLAHNPVDALCCIQLPRGEYLLVFSSLAVYVGKDGRKSREREILFPAVPVAVAYSEGQLLVYTLTCCVFCPTAYSEGQLLVYSDTQLDVFEASSGDWVQTLNVRRARPLGRSGRLSLAFVSDLPHVVYLSHMHRQPQLINVESSGPGRPAGRVNRRRFSVREHPRAARTGGHGTADRDRRSKMISLPSNFNHVSHMGPGDGIQIQRLMDLPTTLETADQAPAPAAQPPPAAGAPPPQPQPQAIQRVRSMFQPAASGGRGADPPRRSVSHTPGHPAPPLIQHPAHLHQPGAGPQIYQNVQNGRRPAPLGPPPAPPGSRVRSPDGASSGSGSLAEQVLMSVQRHDRTQEGLDDSPRHSIASNNSSNLSSPPSPARDRGSSSYES</sequence>
<evidence type="ECO:0000313" key="13">
    <source>
        <dbReference type="EMBL" id="KAF0306622.1"/>
    </source>
</evidence>
<dbReference type="PANTHER" id="PTHR22988">
    <property type="entry name" value="MYOTONIC DYSTROPHY S/T KINASE-RELATED"/>
    <property type="match status" value="1"/>
</dbReference>
<protein>
    <submittedName>
        <fullName evidence="13">Serine/threonine-protein kinase Genghis Khan</fullName>
    </submittedName>
</protein>
<feature type="region of interest" description="Disordered" evidence="8">
    <location>
        <begin position="56"/>
        <end position="152"/>
    </location>
</feature>
<feature type="domain" description="CNH" evidence="12">
    <location>
        <begin position="669"/>
        <end position="967"/>
    </location>
</feature>
<dbReference type="Pfam" id="PF15796">
    <property type="entry name" value="KELK"/>
    <property type="match status" value="1"/>
</dbReference>
<evidence type="ECO:0000256" key="5">
    <source>
        <dbReference type="ARBA" id="ARBA00047899"/>
    </source>
</evidence>
<keyword evidence="13" id="KW-0418">Kinase</keyword>
<dbReference type="PROSITE" id="PS50219">
    <property type="entry name" value="CNH"/>
    <property type="match status" value="1"/>
</dbReference>
<feature type="compositionally biased region" description="Basic and acidic residues" evidence="8">
    <location>
        <begin position="110"/>
        <end position="127"/>
    </location>
</feature>
<keyword evidence="2" id="KW-0479">Metal-binding</keyword>
<evidence type="ECO:0000256" key="1">
    <source>
        <dbReference type="ARBA" id="ARBA00022553"/>
    </source>
</evidence>
<evidence type="ECO:0000259" key="11">
    <source>
        <dbReference type="PROSITE" id="PS50108"/>
    </source>
</evidence>
<accession>A0A6A4WVV7</accession>
<dbReference type="InterPro" id="IPR000095">
    <property type="entry name" value="CRIB_dom"/>
</dbReference>
<evidence type="ECO:0000256" key="2">
    <source>
        <dbReference type="ARBA" id="ARBA00022723"/>
    </source>
</evidence>
<keyword evidence="4 7" id="KW-0175">Coiled coil</keyword>
<dbReference type="CDD" id="cd20809">
    <property type="entry name" value="C1_MRCK"/>
    <property type="match status" value="1"/>
</dbReference>
<feature type="compositionally biased region" description="Basic and acidic residues" evidence="8">
    <location>
        <begin position="7"/>
        <end position="16"/>
    </location>
</feature>
<dbReference type="Gene3D" id="3.30.60.20">
    <property type="match status" value="1"/>
</dbReference>
<dbReference type="FunFam" id="3.30.60.20:FF:000005">
    <property type="entry name" value="Non-specific serine/threonine protein kinase"/>
    <property type="match status" value="1"/>
</dbReference>
<proteinExistence type="predicted"/>
<dbReference type="CDD" id="cd01243">
    <property type="entry name" value="PH_MRCK"/>
    <property type="match status" value="1"/>
</dbReference>
<dbReference type="SMART" id="SM00285">
    <property type="entry name" value="PBD"/>
    <property type="match status" value="1"/>
</dbReference>
<dbReference type="InterPro" id="IPR001180">
    <property type="entry name" value="CNH_dom"/>
</dbReference>
<keyword evidence="14" id="KW-1185">Reference proteome</keyword>
<dbReference type="Pfam" id="PF00130">
    <property type="entry name" value="C1_1"/>
    <property type="match status" value="1"/>
</dbReference>
<dbReference type="InterPro" id="IPR011993">
    <property type="entry name" value="PH-like_dom_sf"/>
</dbReference>
<feature type="compositionally biased region" description="Basic and acidic residues" evidence="8">
    <location>
        <begin position="134"/>
        <end position="152"/>
    </location>
</feature>
<dbReference type="SUPFAM" id="SSF69322">
    <property type="entry name" value="Tricorn protease domain 2"/>
    <property type="match status" value="1"/>
</dbReference>
<feature type="region of interest" description="Disordered" evidence="8">
    <location>
        <begin position="403"/>
        <end position="427"/>
    </location>
</feature>
<dbReference type="InterPro" id="IPR002219">
    <property type="entry name" value="PKC_DAG/PE"/>
</dbReference>
<keyword evidence="1" id="KW-0597">Phosphoprotein</keyword>
<evidence type="ECO:0000256" key="4">
    <source>
        <dbReference type="ARBA" id="ARBA00023054"/>
    </source>
</evidence>
<dbReference type="GO" id="GO:0005737">
    <property type="term" value="C:cytoplasm"/>
    <property type="evidence" value="ECO:0007669"/>
    <property type="project" value="TreeGrafter"/>
</dbReference>
<reference evidence="13 14" key="1">
    <citation type="submission" date="2019-07" db="EMBL/GenBank/DDBJ databases">
        <title>Draft genome assembly of a fouling barnacle, Amphibalanus amphitrite (Darwin, 1854): The first reference genome for Thecostraca.</title>
        <authorList>
            <person name="Kim W."/>
        </authorList>
    </citation>
    <scope>NUCLEOTIDE SEQUENCE [LARGE SCALE GENOMIC DNA]</scope>
    <source>
        <strain evidence="13">SNU_AA5</strain>
        <tissue evidence="13">Soma without cirri and trophi</tissue>
    </source>
</reference>
<keyword evidence="3" id="KW-0862">Zinc</keyword>
<feature type="compositionally biased region" description="Pro residues" evidence="8">
    <location>
        <begin position="1075"/>
        <end position="1090"/>
    </location>
</feature>
<dbReference type="InterPro" id="IPR057529">
    <property type="entry name" value="MRCK/ROCK_PH"/>
</dbReference>
<evidence type="ECO:0000259" key="9">
    <source>
        <dbReference type="PROSITE" id="PS50003"/>
    </source>
</evidence>
<dbReference type="Proteomes" id="UP000440578">
    <property type="component" value="Unassembled WGS sequence"/>
</dbReference>
<dbReference type="InterPro" id="IPR001849">
    <property type="entry name" value="PH_domain"/>
</dbReference>
<keyword evidence="13" id="KW-0808">Transferase</keyword>
<dbReference type="PROSITE" id="PS00479">
    <property type="entry name" value="ZF_DAG_PE_1"/>
    <property type="match status" value="1"/>
</dbReference>
<feature type="compositionally biased region" description="Basic and acidic residues" evidence="8">
    <location>
        <begin position="1191"/>
        <end position="1205"/>
    </location>
</feature>
<dbReference type="GO" id="GO:0031032">
    <property type="term" value="P:actomyosin structure organization"/>
    <property type="evidence" value="ECO:0007669"/>
    <property type="project" value="TreeGrafter"/>
</dbReference>
<dbReference type="InterPro" id="IPR050839">
    <property type="entry name" value="Rho-assoc_Ser/Thr_Kinase"/>
</dbReference>
<organism evidence="13 14">
    <name type="scientific">Amphibalanus amphitrite</name>
    <name type="common">Striped barnacle</name>
    <name type="synonym">Balanus amphitrite</name>
    <dbReference type="NCBI Taxonomy" id="1232801"/>
    <lineage>
        <taxon>Eukaryota</taxon>
        <taxon>Metazoa</taxon>
        <taxon>Ecdysozoa</taxon>
        <taxon>Arthropoda</taxon>
        <taxon>Crustacea</taxon>
        <taxon>Multicrustacea</taxon>
        <taxon>Cirripedia</taxon>
        <taxon>Thoracica</taxon>
        <taxon>Thoracicalcarea</taxon>
        <taxon>Balanomorpha</taxon>
        <taxon>Balanoidea</taxon>
        <taxon>Balanidae</taxon>
        <taxon>Amphibalaninae</taxon>
        <taxon>Amphibalanus</taxon>
    </lineage>
</organism>
<comment type="catalytic activity">
    <reaction evidence="5">
        <text>L-threonyl-[protein] + ATP = O-phospho-L-threonyl-[protein] + ADP + H(+)</text>
        <dbReference type="Rhea" id="RHEA:46608"/>
        <dbReference type="Rhea" id="RHEA-COMP:11060"/>
        <dbReference type="Rhea" id="RHEA-COMP:11605"/>
        <dbReference type="ChEBI" id="CHEBI:15378"/>
        <dbReference type="ChEBI" id="CHEBI:30013"/>
        <dbReference type="ChEBI" id="CHEBI:30616"/>
        <dbReference type="ChEBI" id="CHEBI:61977"/>
        <dbReference type="ChEBI" id="CHEBI:456216"/>
        <dbReference type="EC" id="2.7.11.1"/>
    </reaction>
</comment>
<dbReference type="InterPro" id="IPR031597">
    <property type="entry name" value="KELK"/>
</dbReference>
<evidence type="ECO:0000259" key="12">
    <source>
        <dbReference type="PROSITE" id="PS50219"/>
    </source>
</evidence>
<evidence type="ECO:0000313" key="14">
    <source>
        <dbReference type="Proteomes" id="UP000440578"/>
    </source>
</evidence>
<feature type="region of interest" description="Disordered" evidence="8">
    <location>
        <begin position="1070"/>
        <end position="1233"/>
    </location>
</feature>
<dbReference type="OrthoDB" id="6764942at2759"/>
<comment type="catalytic activity">
    <reaction evidence="6">
        <text>L-seryl-[protein] + ATP = O-phospho-L-seryl-[protein] + ADP + H(+)</text>
        <dbReference type="Rhea" id="RHEA:17989"/>
        <dbReference type="Rhea" id="RHEA-COMP:9863"/>
        <dbReference type="Rhea" id="RHEA-COMP:11604"/>
        <dbReference type="ChEBI" id="CHEBI:15378"/>
        <dbReference type="ChEBI" id="CHEBI:29999"/>
        <dbReference type="ChEBI" id="CHEBI:30616"/>
        <dbReference type="ChEBI" id="CHEBI:83421"/>
        <dbReference type="ChEBI" id="CHEBI:456216"/>
        <dbReference type="EC" id="2.7.11.1"/>
    </reaction>
</comment>
<feature type="domain" description="CRIB" evidence="11">
    <location>
        <begin position="1035"/>
        <end position="1048"/>
    </location>
</feature>
<dbReference type="CDD" id="cd00132">
    <property type="entry name" value="CRIB"/>
    <property type="match status" value="1"/>
</dbReference>
<dbReference type="Pfam" id="PF00780">
    <property type="entry name" value="CNH"/>
    <property type="match status" value="1"/>
</dbReference>
<feature type="domain" description="Phorbol-ester/DAG-type" evidence="10">
    <location>
        <begin position="454"/>
        <end position="504"/>
    </location>
</feature>
<evidence type="ECO:0000256" key="3">
    <source>
        <dbReference type="ARBA" id="ARBA00022833"/>
    </source>
</evidence>
<dbReference type="EMBL" id="VIIS01000648">
    <property type="protein sequence ID" value="KAF0306622.1"/>
    <property type="molecule type" value="Genomic_DNA"/>
</dbReference>
<evidence type="ECO:0000256" key="6">
    <source>
        <dbReference type="ARBA" id="ARBA00048679"/>
    </source>
</evidence>